<dbReference type="Gene3D" id="3.40.50.2000">
    <property type="entry name" value="Glycogen Phosphorylase B"/>
    <property type="match status" value="1"/>
</dbReference>
<dbReference type="Proteomes" id="UP000262954">
    <property type="component" value="Unassembled WGS sequence"/>
</dbReference>
<evidence type="ECO:0000313" key="2">
    <source>
        <dbReference type="Proteomes" id="UP000262954"/>
    </source>
</evidence>
<organism evidence="1 2">
    <name type="scientific">Coprobacter fastidiosus</name>
    <dbReference type="NCBI Taxonomy" id="1099853"/>
    <lineage>
        <taxon>Bacteria</taxon>
        <taxon>Pseudomonadati</taxon>
        <taxon>Bacteroidota</taxon>
        <taxon>Bacteroidia</taxon>
        <taxon>Bacteroidales</taxon>
        <taxon>Barnesiellaceae</taxon>
        <taxon>Coprobacter</taxon>
    </lineage>
</organism>
<dbReference type="AlphaFoldDB" id="A0A354M3I9"/>
<dbReference type="PANTHER" id="PTHR21015:SF22">
    <property type="entry name" value="GLYCOSYLTRANSFERASE"/>
    <property type="match status" value="1"/>
</dbReference>
<keyword evidence="1" id="KW-0808">Transferase</keyword>
<dbReference type="EMBL" id="DNWC01000114">
    <property type="protein sequence ID" value="HBJ09078.1"/>
    <property type="molecule type" value="Genomic_DNA"/>
</dbReference>
<proteinExistence type="predicted"/>
<dbReference type="Pfam" id="PF13528">
    <property type="entry name" value="Glyco_trans_1_3"/>
    <property type="match status" value="1"/>
</dbReference>
<dbReference type="PANTHER" id="PTHR21015">
    <property type="entry name" value="UDP-N-ACETYLGLUCOSAMINE--N-ACETYLMURAMYL-(PENTAPEPTIDE) PYROPHOSPHORYL-UNDECAPRENOL N-ACETYLGLUCOSAMINE TRANSFERASE 1"/>
    <property type="match status" value="1"/>
</dbReference>
<protein>
    <submittedName>
        <fullName evidence="1">Glycosyltransferase</fullName>
    </submittedName>
</protein>
<evidence type="ECO:0000313" key="1">
    <source>
        <dbReference type="EMBL" id="HBJ09078.1"/>
    </source>
</evidence>
<sequence>MKYLFIIQGEGRGHFTQALVMQERMRMRGDEITAFLVGKSSARQLPDYFLNQATAPVIQFESPNFLPTAQNKRPGLWKSVFYNLLKLPVFISNMNFIRKQIKLYEPDIVLNFYELLTGLTYLFMPPSIPLVCIGHQYMFLHRKFRFPKKSPVELFFLRFFTRLTSMGADRRLALSFYPMGDDISRHIVVVPPLLRSEVTRLEPVKGDYILGYMLNSGYLSEISKWHEHNPEETLHFFWDKKDAAERLDISSTFSLFRIDDKSFLKQMAGCKAYSTTAGFESVCEALYLQKPVLMVPAHIEQECNAFDALRAGAGIVSDNFDLSALLQSVAIYKPNTLFRRWVANADTLIFSELKDVYLSHKYPERKGLIWNYHA</sequence>
<dbReference type="GO" id="GO:0016757">
    <property type="term" value="F:glycosyltransferase activity"/>
    <property type="evidence" value="ECO:0007669"/>
    <property type="project" value="TreeGrafter"/>
</dbReference>
<name>A0A354M3I9_9BACT</name>
<accession>A0A354M3I9</accession>
<gene>
    <name evidence="1" type="ORF">DDY73_08735</name>
</gene>
<reference evidence="1 2" key="1">
    <citation type="journal article" date="2018" name="Nat. Biotechnol.">
        <title>A standardized bacterial taxonomy based on genome phylogeny substantially revises the tree of life.</title>
        <authorList>
            <person name="Parks D.H."/>
            <person name="Chuvochina M."/>
            <person name="Waite D.W."/>
            <person name="Rinke C."/>
            <person name="Skarshewski A."/>
            <person name="Chaumeil P.A."/>
            <person name="Hugenholtz P."/>
        </authorList>
    </citation>
    <scope>NUCLEOTIDE SEQUENCE [LARGE SCALE GENOMIC DNA]</scope>
    <source>
        <strain evidence="1">UBA11482</strain>
    </source>
</reference>
<dbReference type="SUPFAM" id="SSF53756">
    <property type="entry name" value="UDP-Glycosyltransferase/glycogen phosphorylase"/>
    <property type="match status" value="1"/>
</dbReference>
<comment type="caution">
    <text evidence="1">The sequence shown here is derived from an EMBL/GenBank/DDBJ whole genome shotgun (WGS) entry which is preliminary data.</text>
</comment>